<dbReference type="SMART" id="SM00406">
    <property type="entry name" value="IGv"/>
    <property type="match status" value="1"/>
</dbReference>
<dbReference type="GO" id="GO:0005886">
    <property type="term" value="C:plasma membrane"/>
    <property type="evidence" value="ECO:0007669"/>
    <property type="project" value="UniProtKB-SubCell"/>
</dbReference>
<dbReference type="GO" id="GO:0009617">
    <property type="term" value="P:response to bacterium"/>
    <property type="evidence" value="ECO:0007669"/>
    <property type="project" value="TreeGrafter"/>
</dbReference>
<dbReference type="InterPro" id="IPR007110">
    <property type="entry name" value="Ig-like_dom"/>
</dbReference>
<keyword evidence="6" id="KW-1015">Disulfide bond</keyword>
<evidence type="ECO:0000256" key="3">
    <source>
        <dbReference type="ARBA" id="ARBA00022729"/>
    </source>
</evidence>
<dbReference type="PANTHER" id="PTHR19433:SF111">
    <property type="entry name" value="T CELL RECEPTOR ALPHA VARIABLE 4"/>
    <property type="match status" value="1"/>
</dbReference>
<evidence type="ECO:0000256" key="2">
    <source>
        <dbReference type="ARBA" id="ARBA00022475"/>
    </source>
</evidence>
<evidence type="ECO:0000256" key="7">
    <source>
        <dbReference type="ARBA" id="ARBA00023180"/>
    </source>
</evidence>
<keyword evidence="2" id="KW-1003">Cell membrane</keyword>
<feature type="domain" description="Ig-like" evidence="8">
    <location>
        <begin position="22"/>
        <end position="102"/>
    </location>
</feature>
<dbReference type="EMBL" id="VZRP01024013">
    <property type="protein sequence ID" value="NWV72301.1"/>
    <property type="molecule type" value="Genomic_DNA"/>
</dbReference>
<dbReference type="InterPro" id="IPR013783">
    <property type="entry name" value="Ig-like_fold"/>
</dbReference>
<dbReference type="InterPro" id="IPR013106">
    <property type="entry name" value="Ig_V-set"/>
</dbReference>
<comment type="caution">
    <text evidence="9">The sequence shown here is derived from an EMBL/GenBank/DDBJ whole genome shotgun (WGS) entry which is preliminary data.</text>
</comment>
<evidence type="ECO:0000259" key="8">
    <source>
        <dbReference type="PROSITE" id="PS50835"/>
    </source>
</evidence>
<sequence length="102" mass="11499">LSVAAALARAQVQRELWLEIIEGTGINIRCSHTNIRTGETIYWYRQLLGRGPELLVLTARRSRDLPDSAGHLWVSEDRKSSALYLARPRRGDAAVYYCALSD</sequence>
<dbReference type="Gene3D" id="2.60.40.10">
    <property type="entry name" value="Immunoglobulins"/>
    <property type="match status" value="1"/>
</dbReference>
<evidence type="ECO:0000256" key="1">
    <source>
        <dbReference type="ARBA" id="ARBA00004236"/>
    </source>
</evidence>
<name>A0A7K6H9X6_9PASS</name>
<protein>
    <submittedName>
        <fullName evidence="9">TVA4 protein</fullName>
    </submittedName>
</protein>
<evidence type="ECO:0000313" key="10">
    <source>
        <dbReference type="Proteomes" id="UP000564407"/>
    </source>
</evidence>
<evidence type="ECO:0000313" key="9">
    <source>
        <dbReference type="EMBL" id="NWV72301.1"/>
    </source>
</evidence>
<keyword evidence="10" id="KW-1185">Reference proteome</keyword>
<comment type="subcellular location">
    <subcellularLocation>
        <location evidence="1">Cell membrane</location>
    </subcellularLocation>
</comment>
<dbReference type="PANTHER" id="PTHR19433">
    <property type="entry name" value="T-CELL RECEPTOR ALPHA CHAIN V REGION-RELATED"/>
    <property type="match status" value="1"/>
</dbReference>
<dbReference type="AlphaFoldDB" id="A0A7K6H9X6"/>
<proteinExistence type="predicted"/>
<dbReference type="SUPFAM" id="SSF48726">
    <property type="entry name" value="Immunoglobulin"/>
    <property type="match status" value="1"/>
</dbReference>
<dbReference type="GO" id="GO:0002376">
    <property type="term" value="P:immune system process"/>
    <property type="evidence" value="ECO:0007669"/>
    <property type="project" value="UniProtKB-KW"/>
</dbReference>
<dbReference type="PROSITE" id="PS50835">
    <property type="entry name" value="IG_LIKE"/>
    <property type="match status" value="1"/>
</dbReference>
<accession>A0A7K6H9X6</accession>
<keyword evidence="5" id="KW-0472">Membrane</keyword>
<dbReference type="Pfam" id="PF07686">
    <property type="entry name" value="V-set"/>
    <property type="match status" value="1"/>
</dbReference>
<evidence type="ECO:0000256" key="5">
    <source>
        <dbReference type="ARBA" id="ARBA00023136"/>
    </source>
</evidence>
<keyword evidence="3" id="KW-0732">Signal</keyword>
<dbReference type="InterPro" id="IPR036179">
    <property type="entry name" value="Ig-like_dom_sf"/>
</dbReference>
<keyword evidence="7" id="KW-0325">Glycoprotein</keyword>
<evidence type="ECO:0000256" key="4">
    <source>
        <dbReference type="ARBA" id="ARBA00022859"/>
    </source>
</evidence>
<gene>
    <name evidence="9" type="primary">Trav4_2</name>
    <name evidence="9" type="ORF">MALELE_R04217</name>
</gene>
<dbReference type="InterPro" id="IPR052051">
    <property type="entry name" value="TCR_complex_component"/>
</dbReference>
<dbReference type="Proteomes" id="UP000564407">
    <property type="component" value="Unassembled WGS sequence"/>
</dbReference>
<evidence type="ECO:0000256" key="6">
    <source>
        <dbReference type="ARBA" id="ARBA00023157"/>
    </source>
</evidence>
<reference evidence="9 10" key="1">
    <citation type="submission" date="2019-09" db="EMBL/GenBank/DDBJ databases">
        <title>Bird 10,000 Genomes (B10K) Project - Family phase.</title>
        <authorList>
            <person name="Zhang G."/>
        </authorList>
    </citation>
    <scope>NUCLEOTIDE SEQUENCE [LARGE SCALE GENOMIC DNA]</scope>
    <source>
        <strain evidence="9">B10K-DU-029-44</strain>
        <tissue evidence="9">Heart</tissue>
    </source>
</reference>
<feature type="non-terminal residue" evidence="9">
    <location>
        <position position="102"/>
    </location>
</feature>
<keyword evidence="4" id="KW-0391">Immunity</keyword>
<organism evidence="9 10">
    <name type="scientific">Malurus elegans</name>
    <name type="common">Red-winged fairywren</name>
    <dbReference type="NCBI Taxonomy" id="720584"/>
    <lineage>
        <taxon>Eukaryota</taxon>
        <taxon>Metazoa</taxon>
        <taxon>Chordata</taxon>
        <taxon>Craniata</taxon>
        <taxon>Vertebrata</taxon>
        <taxon>Euteleostomi</taxon>
        <taxon>Archelosauria</taxon>
        <taxon>Archosauria</taxon>
        <taxon>Dinosauria</taxon>
        <taxon>Saurischia</taxon>
        <taxon>Theropoda</taxon>
        <taxon>Coelurosauria</taxon>
        <taxon>Aves</taxon>
        <taxon>Neognathae</taxon>
        <taxon>Neoaves</taxon>
        <taxon>Telluraves</taxon>
        <taxon>Australaves</taxon>
        <taxon>Passeriformes</taxon>
        <taxon>Meliphagoidea</taxon>
        <taxon>Maluridae</taxon>
        <taxon>Malurus</taxon>
    </lineage>
</organism>
<feature type="non-terminal residue" evidence="9">
    <location>
        <position position="1"/>
    </location>
</feature>